<reference evidence="5" key="1">
    <citation type="submission" date="2021-01" db="EMBL/GenBank/DDBJ databases">
        <title>Whole genome shotgun sequence of Sphaerisporangium rufum NBRC 109079.</title>
        <authorList>
            <person name="Komaki H."/>
            <person name="Tamura T."/>
        </authorList>
    </citation>
    <scope>NUCLEOTIDE SEQUENCE</scope>
    <source>
        <strain evidence="5">NBRC 109079</strain>
    </source>
</reference>
<feature type="domain" description="ATP-grasp" evidence="4">
    <location>
        <begin position="510"/>
        <end position="546"/>
    </location>
</feature>
<evidence type="ECO:0000313" key="5">
    <source>
        <dbReference type="EMBL" id="GII78552.1"/>
    </source>
</evidence>
<dbReference type="Proteomes" id="UP000655287">
    <property type="component" value="Unassembled WGS sequence"/>
</dbReference>
<dbReference type="Gene3D" id="3.40.50.261">
    <property type="entry name" value="Succinyl-CoA synthetase domains"/>
    <property type="match status" value="2"/>
</dbReference>
<dbReference type="SMART" id="SM00881">
    <property type="entry name" value="CoA_binding"/>
    <property type="match status" value="1"/>
</dbReference>
<keyword evidence="2" id="KW-0547">Nucleotide-binding</keyword>
<dbReference type="Gene3D" id="3.30.470.20">
    <property type="entry name" value="ATP-grasp fold, B domain"/>
    <property type="match status" value="1"/>
</dbReference>
<dbReference type="SUPFAM" id="SSF51735">
    <property type="entry name" value="NAD(P)-binding Rossmann-fold domains"/>
    <property type="match status" value="1"/>
</dbReference>
<feature type="region of interest" description="Disordered" evidence="3">
    <location>
        <begin position="1"/>
        <end position="26"/>
    </location>
</feature>
<dbReference type="InterPro" id="IPR013815">
    <property type="entry name" value="ATP_grasp_subdomain_1"/>
</dbReference>
<dbReference type="SUPFAM" id="SSF56059">
    <property type="entry name" value="Glutathione synthetase ATP-binding domain-like"/>
    <property type="match status" value="1"/>
</dbReference>
<keyword evidence="6" id="KW-1185">Reference proteome</keyword>
<dbReference type="InterPro" id="IPR011761">
    <property type="entry name" value="ATP-grasp"/>
</dbReference>
<protein>
    <submittedName>
        <fullName evidence="5">Pimeloyl-CoA synthetase</fullName>
    </submittedName>
</protein>
<sequence>MNGTEADGGAPGGGDRRPAGTAGPDLRGFFTPRRVALIGASESSGWTGLVLAGADRSPGLEEMILVNPRRATVHGRPAIPSLAALDRPADLAFVMVGPDRVAGAVRDALAAGTRDLVVLSAGLGEAGAEGGTRQRHLAELCAAGGARLLGPNVSGFVNPAGGVTLFGLPVPADLPAGRVGVVMQSGGLATHVLGLARSWGIGLSLLATTGNEAVLTATDVLDHLVDDEGTGVVAVFLESVRDPAAFRAVALRAAGRGKPIVALHAGTSTLGRAAALSHTGALVGDHALTAAALEDLGVVLVRSMEELVATAALLAHHPRGLGGRRLAVVAASGGACELIADAAEPLGFTLPPFSGELAGALAAALPPFADVRNPLDVTGYVVKAADLPFTATELVDRHGAGDHDALILQSVVLPAGPGPDEEAVRARFRRLAGAVRGATVPVVLQTGAVFALSPFALELVMDNDLVVLPGIAAGMAALDRAARYAEILPRALRDRSPAAVPAWAGRGDVAELLARCGVPVPPERRVRTAGEAARAAAELGFPVVLKVVSDDVPHKSDVGGVVLGLAGPAAVSEAFSAMMAEVSARLPGAALDGALVAPMRPPGVELLVSVVNDPRWGLLLTVGSGGVLAELLDDVVVRPLPVAETEIPGMLAGLRVARLLGGYRGSAPADLPAVTAAIVGVQRLAGALGPDLRAVEINPLWVRGEQVEALDVLLDWAH</sequence>
<dbReference type="SUPFAM" id="SSF52210">
    <property type="entry name" value="Succinyl-CoA synthetase domains"/>
    <property type="match status" value="2"/>
</dbReference>
<dbReference type="Gene3D" id="3.40.50.720">
    <property type="entry name" value="NAD(P)-binding Rossmann-like Domain"/>
    <property type="match status" value="1"/>
</dbReference>
<dbReference type="InterPro" id="IPR036291">
    <property type="entry name" value="NAD(P)-bd_dom_sf"/>
</dbReference>
<evidence type="ECO:0000259" key="4">
    <source>
        <dbReference type="PROSITE" id="PS50975"/>
    </source>
</evidence>
<dbReference type="PANTHER" id="PTHR42793:SF4">
    <property type="entry name" value="BLL6376 PROTEIN"/>
    <property type="match status" value="1"/>
</dbReference>
<dbReference type="RefSeq" id="WP_203986646.1">
    <property type="nucleotide sequence ID" value="NZ_BOOU01000050.1"/>
</dbReference>
<dbReference type="Pfam" id="PF13380">
    <property type="entry name" value="CoA_binding_2"/>
    <property type="match status" value="1"/>
</dbReference>
<comment type="caution">
    <text evidence="5">The sequence shown here is derived from an EMBL/GenBank/DDBJ whole genome shotgun (WGS) entry which is preliminary data.</text>
</comment>
<evidence type="ECO:0000256" key="1">
    <source>
        <dbReference type="ARBA" id="ARBA00060888"/>
    </source>
</evidence>
<evidence type="ECO:0000256" key="3">
    <source>
        <dbReference type="SAM" id="MobiDB-lite"/>
    </source>
</evidence>
<proteinExistence type="inferred from homology"/>
<evidence type="ECO:0000256" key="2">
    <source>
        <dbReference type="PROSITE-ProRule" id="PRU00409"/>
    </source>
</evidence>
<organism evidence="5 6">
    <name type="scientific">Sphaerisporangium rufum</name>
    <dbReference type="NCBI Taxonomy" id="1381558"/>
    <lineage>
        <taxon>Bacteria</taxon>
        <taxon>Bacillati</taxon>
        <taxon>Actinomycetota</taxon>
        <taxon>Actinomycetes</taxon>
        <taxon>Streptosporangiales</taxon>
        <taxon>Streptosporangiaceae</taxon>
        <taxon>Sphaerisporangium</taxon>
    </lineage>
</organism>
<keyword evidence="2" id="KW-0067">ATP-binding</keyword>
<dbReference type="GO" id="GO:0005524">
    <property type="term" value="F:ATP binding"/>
    <property type="evidence" value="ECO:0007669"/>
    <property type="project" value="UniProtKB-UniRule"/>
</dbReference>
<accession>A0A919V1F8</accession>
<dbReference type="Pfam" id="PF13549">
    <property type="entry name" value="ATP-grasp_5"/>
    <property type="match status" value="1"/>
</dbReference>
<gene>
    <name evidence="5" type="ORF">Sru01_35340</name>
</gene>
<comment type="similarity">
    <text evidence="1">In the N-terminal section; belongs to the acetate CoA ligase alpha subunit family.</text>
</comment>
<dbReference type="InterPro" id="IPR003781">
    <property type="entry name" value="CoA-bd"/>
</dbReference>
<dbReference type="FunFam" id="3.30.1490.20:FF:000020">
    <property type="entry name" value="Protein lysine acetyltransferase"/>
    <property type="match status" value="1"/>
</dbReference>
<dbReference type="GO" id="GO:0046872">
    <property type="term" value="F:metal ion binding"/>
    <property type="evidence" value="ECO:0007669"/>
    <property type="project" value="InterPro"/>
</dbReference>
<dbReference type="Gene3D" id="3.30.1490.20">
    <property type="entry name" value="ATP-grasp fold, A domain"/>
    <property type="match status" value="1"/>
</dbReference>
<dbReference type="EMBL" id="BOOU01000050">
    <property type="protein sequence ID" value="GII78552.1"/>
    <property type="molecule type" value="Genomic_DNA"/>
</dbReference>
<dbReference type="PROSITE" id="PS50975">
    <property type="entry name" value="ATP_GRASP"/>
    <property type="match status" value="1"/>
</dbReference>
<dbReference type="InterPro" id="IPR032875">
    <property type="entry name" value="Succ_CoA_lig_flav_dom"/>
</dbReference>
<evidence type="ECO:0000313" key="6">
    <source>
        <dbReference type="Proteomes" id="UP000655287"/>
    </source>
</evidence>
<dbReference type="InterPro" id="IPR016102">
    <property type="entry name" value="Succinyl-CoA_synth-like"/>
</dbReference>
<dbReference type="PANTHER" id="PTHR42793">
    <property type="entry name" value="COA BINDING DOMAIN CONTAINING PROTEIN"/>
    <property type="match status" value="1"/>
</dbReference>
<name>A0A919V1F8_9ACTN</name>
<dbReference type="Pfam" id="PF13607">
    <property type="entry name" value="Succ_CoA_lig"/>
    <property type="match status" value="1"/>
</dbReference>
<dbReference type="AlphaFoldDB" id="A0A919V1F8"/>